<evidence type="ECO:0000256" key="7">
    <source>
        <dbReference type="ARBA" id="ARBA00023033"/>
    </source>
</evidence>
<dbReference type="InterPro" id="IPR036396">
    <property type="entry name" value="Cyt_P450_sf"/>
</dbReference>
<dbReference type="EMBL" id="MU001497">
    <property type="protein sequence ID" value="KAF2446706.1"/>
    <property type="molecule type" value="Genomic_DNA"/>
</dbReference>
<dbReference type="OrthoDB" id="2789670at2759"/>
<keyword evidence="12" id="KW-1185">Reference proteome</keyword>
<evidence type="ECO:0000256" key="10">
    <source>
        <dbReference type="SAM" id="Phobius"/>
    </source>
</evidence>
<dbReference type="Pfam" id="PF00067">
    <property type="entry name" value="p450"/>
    <property type="match status" value="1"/>
</dbReference>
<keyword evidence="7 9" id="KW-0503">Monooxygenase</keyword>
<keyword evidence="10" id="KW-0812">Transmembrane</keyword>
<keyword evidence="10" id="KW-0472">Membrane</keyword>
<dbReference type="GO" id="GO:0016705">
    <property type="term" value="F:oxidoreductase activity, acting on paired donors, with incorporation or reduction of molecular oxygen"/>
    <property type="evidence" value="ECO:0007669"/>
    <property type="project" value="InterPro"/>
</dbReference>
<dbReference type="SUPFAM" id="SSF48264">
    <property type="entry name" value="Cytochrome P450"/>
    <property type="match status" value="1"/>
</dbReference>
<keyword evidence="4 8" id="KW-0479">Metal-binding</keyword>
<keyword evidence="10" id="KW-1133">Transmembrane helix</keyword>
<comment type="similarity">
    <text evidence="2 9">Belongs to the cytochrome P450 family.</text>
</comment>
<dbReference type="Proteomes" id="UP000799764">
    <property type="component" value="Unassembled WGS sequence"/>
</dbReference>
<reference evidence="11" key="1">
    <citation type="journal article" date="2020" name="Stud. Mycol.">
        <title>101 Dothideomycetes genomes: a test case for predicting lifestyles and emergence of pathogens.</title>
        <authorList>
            <person name="Haridas S."/>
            <person name="Albert R."/>
            <person name="Binder M."/>
            <person name="Bloem J."/>
            <person name="Labutti K."/>
            <person name="Salamov A."/>
            <person name="Andreopoulos B."/>
            <person name="Baker S."/>
            <person name="Barry K."/>
            <person name="Bills G."/>
            <person name="Bluhm B."/>
            <person name="Cannon C."/>
            <person name="Castanera R."/>
            <person name="Culley D."/>
            <person name="Daum C."/>
            <person name="Ezra D."/>
            <person name="Gonzalez J."/>
            <person name="Henrissat B."/>
            <person name="Kuo A."/>
            <person name="Liang C."/>
            <person name="Lipzen A."/>
            <person name="Lutzoni F."/>
            <person name="Magnuson J."/>
            <person name="Mondo S."/>
            <person name="Nolan M."/>
            <person name="Ohm R."/>
            <person name="Pangilinan J."/>
            <person name="Park H.-J."/>
            <person name="Ramirez L."/>
            <person name="Alfaro M."/>
            <person name="Sun H."/>
            <person name="Tritt A."/>
            <person name="Yoshinaga Y."/>
            <person name="Zwiers L.-H."/>
            <person name="Turgeon B."/>
            <person name="Goodwin S."/>
            <person name="Spatafora J."/>
            <person name="Crous P."/>
            <person name="Grigoriev I."/>
        </authorList>
    </citation>
    <scope>NUCLEOTIDE SEQUENCE</scope>
    <source>
        <strain evidence="11">CBS 690.94</strain>
    </source>
</reference>
<evidence type="ECO:0000256" key="6">
    <source>
        <dbReference type="ARBA" id="ARBA00023004"/>
    </source>
</evidence>
<dbReference type="PRINTS" id="PR00463">
    <property type="entry name" value="EP450I"/>
</dbReference>
<dbReference type="GO" id="GO:0004497">
    <property type="term" value="F:monooxygenase activity"/>
    <property type="evidence" value="ECO:0007669"/>
    <property type="project" value="UniProtKB-KW"/>
</dbReference>
<evidence type="ECO:0000256" key="5">
    <source>
        <dbReference type="ARBA" id="ARBA00023002"/>
    </source>
</evidence>
<evidence type="ECO:0000256" key="4">
    <source>
        <dbReference type="ARBA" id="ARBA00022723"/>
    </source>
</evidence>
<protein>
    <submittedName>
        <fullName evidence="11">Cytochrome P450</fullName>
    </submittedName>
</protein>
<keyword evidence="3 8" id="KW-0349">Heme</keyword>
<name>A0A9P4UDU6_9PLEO</name>
<evidence type="ECO:0000256" key="8">
    <source>
        <dbReference type="PIRSR" id="PIRSR602401-1"/>
    </source>
</evidence>
<sequence>MAVLSNLAFSLVFTLGILYVFTRSRRRRNERPLPPGPKGLPILGNVNDMPKPGVLECHHWLQHKDLYGPISSVTVLGQTFVVINDPQIAFELMRDRSAIHSSRPGQVFSCEMVGWRYGTAMLPYDEMWRTQRRNITKIASTHTSITMFDHVQEAEAVHFLLNVLDAPEKLFDHIRKEAGSVILKITYGYNTVSQGNDPFVDMATKTMAEFSVAVAPGKWMVDILPFLRYLPEWVPGTGFKDTARRMAAQLAQCTNQPYEFVKQQMRENRHKTSFVSQCIEDIGSDTEKAFVHKWAALSLYLGGADTTVSSLMTFFLAMTLFPEVQKKAQEELDRVIGPSRLPVTSDKPSLPYIEACMLETHRWHQVLPMGLPHMSTEDDTCRGYRIPKGAVLLPNNWHFTHDAAVYPDPMTFRPERFITTATHDAETDPRSFVFGYGRRICPGRYVADNALFITIAQSLAVFEVRKVVEGGREVEPEVQFEAGAVSHPMPFKCDIKPRSDRHVRLIREAEGKYPWEESDERELGDIKW</sequence>
<evidence type="ECO:0000313" key="11">
    <source>
        <dbReference type="EMBL" id="KAF2446706.1"/>
    </source>
</evidence>
<dbReference type="PANTHER" id="PTHR46300:SF7">
    <property type="entry name" value="P450, PUTATIVE (EUROFUNG)-RELATED"/>
    <property type="match status" value="1"/>
</dbReference>
<dbReference type="AlphaFoldDB" id="A0A9P4UDU6"/>
<dbReference type="GO" id="GO:0005506">
    <property type="term" value="F:iron ion binding"/>
    <property type="evidence" value="ECO:0007669"/>
    <property type="project" value="InterPro"/>
</dbReference>
<dbReference type="GO" id="GO:0020037">
    <property type="term" value="F:heme binding"/>
    <property type="evidence" value="ECO:0007669"/>
    <property type="project" value="InterPro"/>
</dbReference>
<organism evidence="11 12">
    <name type="scientific">Karstenula rhodostoma CBS 690.94</name>
    <dbReference type="NCBI Taxonomy" id="1392251"/>
    <lineage>
        <taxon>Eukaryota</taxon>
        <taxon>Fungi</taxon>
        <taxon>Dikarya</taxon>
        <taxon>Ascomycota</taxon>
        <taxon>Pezizomycotina</taxon>
        <taxon>Dothideomycetes</taxon>
        <taxon>Pleosporomycetidae</taxon>
        <taxon>Pleosporales</taxon>
        <taxon>Massarineae</taxon>
        <taxon>Didymosphaeriaceae</taxon>
        <taxon>Karstenula</taxon>
    </lineage>
</organism>
<dbReference type="Gene3D" id="1.10.630.10">
    <property type="entry name" value="Cytochrome P450"/>
    <property type="match status" value="1"/>
</dbReference>
<evidence type="ECO:0000256" key="9">
    <source>
        <dbReference type="RuleBase" id="RU000461"/>
    </source>
</evidence>
<dbReference type="InterPro" id="IPR050364">
    <property type="entry name" value="Cytochrome_P450_fung"/>
</dbReference>
<keyword evidence="5 9" id="KW-0560">Oxidoreductase</keyword>
<dbReference type="InterPro" id="IPR002401">
    <property type="entry name" value="Cyt_P450_E_grp-I"/>
</dbReference>
<dbReference type="PROSITE" id="PS00086">
    <property type="entry name" value="CYTOCHROME_P450"/>
    <property type="match status" value="1"/>
</dbReference>
<dbReference type="CDD" id="cd11065">
    <property type="entry name" value="CYP64-like"/>
    <property type="match status" value="1"/>
</dbReference>
<evidence type="ECO:0000256" key="1">
    <source>
        <dbReference type="ARBA" id="ARBA00001971"/>
    </source>
</evidence>
<gene>
    <name evidence="11" type="ORF">P171DRAFT_408814</name>
</gene>
<accession>A0A9P4UDU6</accession>
<evidence type="ECO:0000256" key="3">
    <source>
        <dbReference type="ARBA" id="ARBA00022617"/>
    </source>
</evidence>
<feature type="transmembrane region" description="Helical" evidence="10">
    <location>
        <begin position="6"/>
        <end position="22"/>
    </location>
</feature>
<proteinExistence type="inferred from homology"/>
<evidence type="ECO:0000313" key="12">
    <source>
        <dbReference type="Proteomes" id="UP000799764"/>
    </source>
</evidence>
<comment type="cofactor">
    <cofactor evidence="1 8">
        <name>heme</name>
        <dbReference type="ChEBI" id="CHEBI:30413"/>
    </cofactor>
</comment>
<feature type="binding site" description="axial binding residue" evidence="8">
    <location>
        <position position="441"/>
    </location>
    <ligand>
        <name>heme</name>
        <dbReference type="ChEBI" id="CHEBI:30413"/>
    </ligand>
    <ligandPart>
        <name>Fe</name>
        <dbReference type="ChEBI" id="CHEBI:18248"/>
    </ligandPart>
</feature>
<comment type="caution">
    <text evidence="11">The sequence shown here is derived from an EMBL/GenBank/DDBJ whole genome shotgun (WGS) entry which is preliminary data.</text>
</comment>
<keyword evidence="6 8" id="KW-0408">Iron</keyword>
<evidence type="ECO:0000256" key="2">
    <source>
        <dbReference type="ARBA" id="ARBA00010617"/>
    </source>
</evidence>
<dbReference type="InterPro" id="IPR017972">
    <property type="entry name" value="Cyt_P450_CS"/>
</dbReference>
<dbReference type="PANTHER" id="PTHR46300">
    <property type="entry name" value="P450, PUTATIVE (EUROFUNG)-RELATED-RELATED"/>
    <property type="match status" value="1"/>
</dbReference>
<dbReference type="InterPro" id="IPR001128">
    <property type="entry name" value="Cyt_P450"/>
</dbReference>